<evidence type="ECO:0000313" key="1">
    <source>
        <dbReference type="EMBL" id="KAI5322156.1"/>
    </source>
</evidence>
<gene>
    <name evidence="1" type="ORF">L3X38_031228</name>
</gene>
<evidence type="ECO:0000313" key="2">
    <source>
        <dbReference type="Proteomes" id="UP001054821"/>
    </source>
</evidence>
<reference evidence="1 2" key="1">
    <citation type="journal article" date="2022" name="G3 (Bethesda)">
        <title>Whole-genome sequence and methylome profiling of the almond [Prunus dulcis (Mill.) D.A. Webb] cultivar 'Nonpareil'.</title>
        <authorList>
            <person name="D'Amico-Willman K.M."/>
            <person name="Ouma W.Z."/>
            <person name="Meulia T."/>
            <person name="Sideli G.M."/>
            <person name="Gradziel T.M."/>
            <person name="Fresnedo-Ramirez J."/>
        </authorList>
    </citation>
    <scope>NUCLEOTIDE SEQUENCE [LARGE SCALE GENOMIC DNA]</scope>
    <source>
        <strain evidence="1">Clone GOH B32 T37-40</strain>
    </source>
</reference>
<dbReference type="EMBL" id="JAJFAZ020000006">
    <property type="protein sequence ID" value="KAI5322156.1"/>
    <property type="molecule type" value="Genomic_DNA"/>
</dbReference>
<organism evidence="1 2">
    <name type="scientific">Prunus dulcis</name>
    <name type="common">Almond</name>
    <name type="synonym">Amygdalus dulcis</name>
    <dbReference type="NCBI Taxonomy" id="3755"/>
    <lineage>
        <taxon>Eukaryota</taxon>
        <taxon>Viridiplantae</taxon>
        <taxon>Streptophyta</taxon>
        <taxon>Embryophyta</taxon>
        <taxon>Tracheophyta</taxon>
        <taxon>Spermatophyta</taxon>
        <taxon>Magnoliopsida</taxon>
        <taxon>eudicotyledons</taxon>
        <taxon>Gunneridae</taxon>
        <taxon>Pentapetalae</taxon>
        <taxon>rosids</taxon>
        <taxon>fabids</taxon>
        <taxon>Rosales</taxon>
        <taxon>Rosaceae</taxon>
        <taxon>Amygdaloideae</taxon>
        <taxon>Amygdaleae</taxon>
        <taxon>Prunus</taxon>
    </lineage>
</organism>
<protein>
    <submittedName>
        <fullName evidence="1">Uncharacterized protein</fullName>
    </submittedName>
</protein>
<comment type="caution">
    <text evidence="1">The sequence shown here is derived from an EMBL/GenBank/DDBJ whole genome shotgun (WGS) entry which is preliminary data.</text>
</comment>
<dbReference type="Proteomes" id="UP001054821">
    <property type="component" value="Chromosome 6"/>
</dbReference>
<keyword evidence="2" id="KW-1185">Reference proteome</keyword>
<proteinExistence type="predicted"/>
<name>A0AAD4VDY2_PRUDU</name>
<sequence>MEFGAKQLEQEWCSRGAENGLLSHSKWLCNPKVNELVGKLVSCFAGSWCEDFTSQDKVGYYENFSAQDIDEGGWQVYVPVAKPIEDKFLGSFRNPRGLGMFCRSPTGTQARLS</sequence>
<accession>A0AAD4VDY2</accession>
<dbReference type="AlphaFoldDB" id="A0AAD4VDY2"/>